<reference evidence="6" key="1">
    <citation type="journal article" date="2019" name="Int. J. Syst. Evol. Microbiol.">
        <title>The Global Catalogue of Microorganisms (GCM) 10K type strain sequencing project: providing services to taxonomists for standard genome sequencing and annotation.</title>
        <authorList>
            <consortium name="The Broad Institute Genomics Platform"/>
            <consortium name="The Broad Institute Genome Sequencing Center for Infectious Disease"/>
            <person name="Wu L."/>
            <person name="Ma J."/>
        </authorList>
    </citation>
    <scope>NUCLEOTIDE SEQUENCE [LARGE SCALE GENOMIC DNA]</scope>
    <source>
        <strain evidence="6">JCM 14718</strain>
    </source>
</reference>
<evidence type="ECO:0000313" key="6">
    <source>
        <dbReference type="Proteomes" id="UP001500618"/>
    </source>
</evidence>
<protein>
    <submittedName>
        <fullName evidence="5">Helix-turn-helix domain-containing protein</fullName>
    </submittedName>
</protein>
<dbReference type="RefSeq" id="WP_344315372.1">
    <property type="nucleotide sequence ID" value="NZ_BAAANY010000047.1"/>
</dbReference>
<dbReference type="PANTHER" id="PTHR33204:SF18">
    <property type="entry name" value="TRANSCRIPTIONAL REGULATORY PROTEIN"/>
    <property type="match status" value="1"/>
</dbReference>
<evidence type="ECO:0000256" key="2">
    <source>
        <dbReference type="ARBA" id="ARBA00023125"/>
    </source>
</evidence>
<dbReference type="SUPFAM" id="SSF46785">
    <property type="entry name" value="Winged helix' DNA-binding domain"/>
    <property type="match status" value="1"/>
</dbReference>
<accession>A0ABP4VEQ3</accession>
<dbReference type="EMBL" id="BAAANY010000047">
    <property type="protein sequence ID" value="GAA1721323.1"/>
    <property type="molecule type" value="Genomic_DNA"/>
</dbReference>
<keyword evidence="6" id="KW-1185">Reference proteome</keyword>
<name>A0ABP4VEQ3_9ACTN</name>
<organism evidence="5 6">
    <name type="scientific">Fodinicola feengrottensis</name>
    <dbReference type="NCBI Taxonomy" id="435914"/>
    <lineage>
        <taxon>Bacteria</taxon>
        <taxon>Bacillati</taxon>
        <taxon>Actinomycetota</taxon>
        <taxon>Actinomycetes</taxon>
        <taxon>Mycobacteriales</taxon>
        <taxon>Fodinicola</taxon>
    </lineage>
</organism>
<dbReference type="InterPro" id="IPR002577">
    <property type="entry name" value="HTH_HxlR"/>
</dbReference>
<keyword evidence="3" id="KW-0804">Transcription</keyword>
<evidence type="ECO:0000256" key="1">
    <source>
        <dbReference type="ARBA" id="ARBA00023015"/>
    </source>
</evidence>
<dbReference type="InterPro" id="IPR036390">
    <property type="entry name" value="WH_DNA-bd_sf"/>
</dbReference>
<dbReference type="Proteomes" id="UP001500618">
    <property type="component" value="Unassembled WGS sequence"/>
</dbReference>
<dbReference type="PROSITE" id="PS51118">
    <property type="entry name" value="HTH_HXLR"/>
    <property type="match status" value="1"/>
</dbReference>
<evidence type="ECO:0000256" key="3">
    <source>
        <dbReference type="ARBA" id="ARBA00023163"/>
    </source>
</evidence>
<sequence>MTTHCNPYDQLVADCQLRAATDLFSHRWDPVVLVALQLGPLRRGDVLTTIGGISDKMLTETLRRLTGNGLVERQTYAQAPPRAEYSLTPLGRSLVEGPMRALGKWILEHGEEMLDAQERVL</sequence>
<dbReference type="Gene3D" id="1.10.10.10">
    <property type="entry name" value="Winged helix-like DNA-binding domain superfamily/Winged helix DNA-binding domain"/>
    <property type="match status" value="1"/>
</dbReference>
<dbReference type="InterPro" id="IPR036388">
    <property type="entry name" value="WH-like_DNA-bd_sf"/>
</dbReference>
<dbReference type="Pfam" id="PF01638">
    <property type="entry name" value="HxlR"/>
    <property type="match status" value="1"/>
</dbReference>
<gene>
    <name evidence="5" type="ORF">GCM10009765_81860</name>
</gene>
<proteinExistence type="predicted"/>
<feature type="domain" description="HTH hxlR-type" evidence="4">
    <location>
        <begin position="15"/>
        <end position="114"/>
    </location>
</feature>
<dbReference type="PANTHER" id="PTHR33204">
    <property type="entry name" value="TRANSCRIPTIONAL REGULATOR, MARR FAMILY"/>
    <property type="match status" value="1"/>
</dbReference>
<evidence type="ECO:0000313" key="5">
    <source>
        <dbReference type="EMBL" id="GAA1721323.1"/>
    </source>
</evidence>
<evidence type="ECO:0000259" key="4">
    <source>
        <dbReference type="PROSITE" id="PS51118"/>
    </source>
</evidence>
<keyword evidence="1" id="KW-0805">Transcription regulation</keyword>
<keyword evidence="2" id="KW-0238">DNA-binding</keyword>
<comment type="caution">
    <text evidence="5">The sequence shown here is derived from an EMBL/GenBank/DDBJ whole genome shotgun (WGS) entry which is preliminary data.</text>
</comment>